<evidence type="ECO:0000313" key="19">
    <source>
        <dbReference type="EMBL" id="WWD16112.1"/>
    </source>
</evidence>
<dbReference type="KEGG" id="ksn:43588840"/>
<evidence type="ECO:0000256" key="11">
    <source>
        <dbReference type="ARBA" id="ARBA00022692"/>
    </source>
</evidence>
<keyword evidence="20" id="KW-1185">Reference proteome</keyword>
<dbReference type="OrthoDB" id="6600518at2759"/>
<dbReference type="NCBIfam" id="TIGR03462">
    <property type="entry name" value="CarR_dom_SF"/>
    <property type="match status" value="2"/>
</dbReference>
<evidence type="ECO:0000256" key="7">
    <source>
        <dbReference type="ARBA" id="ARBA00012242"/>
    </source>
</evidence>
<dbReference type="SUPFAM" id="SSF48576">
    <property type="entry name" value="Terpenoid synthases"/>
    <property type="match status" value="2"/>
</dbReference>
<keyword evidence="10" id="KW-0808">Transferase</keyword>
<evidence type="ECO:0000256" key="16">
    <source>
        <dbReference type="ARBA" id="ARBA00023268"/>
    </source>
</evidence>
<evidence type="ECO:0000256" key="12">
    <source>
        <dbReference type="ARBA" id="ARBA00022746"/>
    </source>
</evidence>
<reference evidence="19" key="2">
    <citation type="submission" date="2024-01" db="EMBL/GenBank/DDBJ databases">
        <title>Comparative genomics of Cryptococcus and Kwoniella reveals pathogenesis evolution and contrasting modes of karyotype evolution via chromosome fusion or intercentromeric recombination.</title>
        <authorList>
            <person name="Coelho M.A."/>
            <person name="David-Palma M."/>
            <person name="Shea T."/>
            <person name="Bowers K."/>
            <person name="McGinley-Smith S."/>
            <person name="Mohammad A.W."/>
            <person name="Gnirke A."/>
            <person name="Yurkov A.M."/>
            <person name="Nowrousian M."/>
            <person name="Sun S."/>
            <person name="Cuomo C.A."/>
            <person name="Heitman J."/>
        </authorList>
    </citation>
    <scope>NUCLEOTIDE SEQUENCE</scope>
    <source>
        <strain evidence="19">CBS 12478</strain>
    </source>
</reference>
<comment type="catalytic activity">
    <reaction evidence="1">
        <text>2 (2E,6E,10E)-geranylgeranyl diphosphate = 15-cis-phytoene + 2 diphosphate</text>
        <dbReference type="Rhea" id="RHEA:34475"/>
        <dbReference type="ChEBI" id="CHEBI:27787"/>
        <dbReference type="ChEBI" id="CHEBI:33019"/>
        <dbReference type="ChEBI" id="CHEBI:58756"/>
        <dbReference type="EC" id="2.5.1.32"/>
    </reaction>
</comment>
<reference evidence="19" key="1">
    <citation type="submission" date="2017-08" db="EMBL/GenBank/DDBJ databases">
        <authorList>
            <person name="Cuomo C."/>
            <person name="Billmyre B."/>
            <person name="Heitman J."/>
        </authorList>
    </citation>
    <scope>NUCLEOTIDE SEQUENCE</scope>
    <source>
        <strain evidence="19">CBS 12478</strain>
    </source>
</reference>
<comment type="pathway">
    <text evidence="3">Carotenoid biosynthesis; beta-carotene biosynthesis.</text>
</comment>
<comment type="similarity">
    <text evidence="6">In the C-terminal section; belongs to the phytoene/squalene synthase family.</text>
</comment>
<evidence type="ECO:0000313" key="20">
    <source>
        <dbReference type="Proteomes" id="UP000322225"/>
    </source>
</evidence>
<evidence type="ECO:0000256" key="14">
    <source>
        <dbReference type="ARBA" id="ARBA00023136"/>
    </source>
</evidence>
<evidence type="ECO:0000256" key="9">
    <source>
        <dbReference type="ARBA" id="ARBA00018909"/>
    </source>
</evidence>
<dbReference type="GO" id="GO:0045436">
    <property type="term" value="F:lycopene beta cyclase activity"/>
    <property type="evidence" value="ECO:0007669"/>
    <property type="project" value="UniProtKB-ARBA"/>
</dbReference>
<keyword evidence="11" id="KW-0812">Transmembrane</keyword>
<dbReference type="SFLD" id="SFLDS00005">
    <property type="entry name" value="Isoprenoid_Synthase_Type_I"/>
    <property type="match status" value="1"/>
</dbReference>
<evidence type="ECO:0000256" key="15">
    <source>
        <dbReference type="ARBA" id="ARBA00023235"/>
    </source>
</evidence>
<keyword evidence="15" id="KW-0413">Isomerase</keyword>
<comment type="similarity">
    <text evidence="5">In the N-terminal section; belongs to the lycopene beta-cyclase family.</text>
</comment>
<evidence type="ECO:0000256" key="18">
    <source>
        <dbReference type="ARBA" id="ARBA00029335"/>
    </source>
</evidence>
<dbReference type="Pfam" id="PF00494">
    <property type="entry name" value="SQS_PSY"/>
    <property type="match status" value="1"/>
</dbReference>
<comment type="pathway">
    <text evidence="4">Carotenoid biosynthesis; phytoene biosynthesis; all-trans-phytoene from geranylgeranyl diphosphate: step 1/1.</text>
</comment>
<evidence type="ECO:0000256" key="8">
    <source>
        <dbReference type="ARBA" id="ARBA00012396"/>
    </source>
</evidence>
<organism evidence="19 20">
    <name type="scientific">Kwoniella shandongensis</name>
    <dbReference type="NCBI Taxonomy" id="1734106"/>
    <lineage>
        <taxon>Eukaryota</taxon>
        <taxon>Fungi</taxon>
        <taxon>Dikarya</taxon>
        <taxon>Basidiomycota</taxon>
        <taxon>Agaricomycotina</taxon>
        <taxon>Tremellomycetes</taxon>
        <taxon>Tremellales</taxon>
        <taxon>Cryptococcaceae</taxon>
        <taxon>Kwoniella</taxon>
    </lineage>
</organism>
<dbReference type="InterPro" id="IPR002060">
    <property type="entry name" value="Squ/phyt_synthse"/>
</dbReference>
<dbReference type="EC" id="5.5.1.19" evidence="7"/>
<dbReference type="PANTHER" id="PTHR31480">
    <property type="entry name" value="BIFUNCTIONAL LYCOPENE CYCLASE/PHYTOENE SYNTHASE"/>
    <property type="match status" value="1"/>
</dbReference>
<dbReference type="EC" id="2.5.1.32" evidence="8"/>
<evidence type="ECO:0000256" key="17">
    <source>
        <dbReference type="ARBA" id="ARBA00029313"/>
    </source>
</evidence>
<dbReference type="GO" id="GO:0016765">
    <property type="term" value="F:transferase activity, transferring alkyl or aryl (other than methyl) groups"/>
    <property type="evidence" value="ECO:0007669"/>
    <property type="project" value="InterPro"/>
</dbReference>
<dbReference type="EMBL" id="CP144051">
    <property type="protein sequence ID" value="WWD16112.1"/>
    <property type="molecule type" value="Genomic_DNA"/>
</dbReference>
<dbReference type="InterPro" id="IPR008949">
    <property type="entry name" value="Isoprenoid_synthase_dom_sf"/>
</dbReference>
<comment type="catalytic activity">
    <reaction evidence="18">
        <text>all-trans-lycopene = gamma-carotene</text>
        <dbReference type="Rhea" id="RHEA:32219"/>
        <dbReference type="ChEBI" id="CHEBI:15948"/>
        <dbReference type="ChEBI" id="CHEBI:27740"/>
        <dbReference type="EC" id="5.5.1.19"/>
    </reaction>
</comment>
<evidence type="ECO:0000256" key="6">
    <source>
        <dbReference type="ARBA" id="ARBA00008406"/>
    </source>
</evidence>
<dbReference type="PROSITE" id="PS01045">
    <property type="entry name" value="SQUALEN_PHYTOEN_SYN_2"/>
    <property type="match status" value="1"/>
</dbReference>
<dbReference type="AlphaFoldDB" id="A0A5M6BZS8"/>
<comment type="subcellular location">
    <subcellularLocation>
        <location evidence="2">Membrane</location>
        <topology evidence="2">Multi-pass membrane protein</topology>
    </subcellularLocation>
</comment>
<dbReference type="GeneID" id="43588840"/>
<protein>
    <recommendedName>
        <fullName evidence="9">Bifunctional lycopene cyclase/phytoene synthase</fullName>
        <ecNumber evidence="8">2.5.1.32</ecNumber>
        <ecNumber evidence="7">5.5.1.19</ecNumber>
    </recommendedName>
</protein>
<dbReference type="RefSeq" id="XP_031861181.1">
    <property type="nucleotide sequence ID" value="XM_032004703.1"/>
</dbReference>
<comment type="catalytic activity">
    <reaction evidence="17">
        <text>gamma-carotene = all-trans-beta-carotene</text>
        <dbReference type="Rhea" id="RHEA:32239"/>
        <dbReference type="ChEBI" id="CHEBI:17579"/>
        <dbReference type="ChEBI" id="CHEBI:27740"/>
        <dbReference type="EC" id="5.5.1.19"/>
    </reaction>
</comment>
<dbReference type="Gene3D" id="1.10.600.10">
    <property type="entry name" value="Farnesyl Diphosphate Synthase"/>
    <property type="match status" value="1"/>
</dbReference>
<dbReference type="GO" id="GO:0016117">
    <property type="term" value="P:carotenoid biosynthetic process"/>
    <property type="evidence" value="ECO:0007669"/>
    <property type="project" value="UniProtKB-KW"/>
</dbReference>
<dbReference type="GO" id="GO:0016020">
    <property type="term" value="C:membrane"/>
    <property type="evidence" value="ECO:0007669"/>
    <property type="project" value="UniProtKB-SubCell"/>
</dbReference>
<evidence type="ECO:0000256" key="3">
    <source>
        <dbReference type="ARBA" id="ARBA00005089"/>
    </source>
</evidence>
<keyword evidence="13" id="KW-1133">Transmembrane helix</keyword>
<evidence type="ECO:0000256" key="10">
    <source>
        <dbReference type="ARBA" id="ARBA00022679"/>
    </source>
</evidence>
<sequence length="697" mass="77647">MFTYIQIHLYFIVPPILVLGLLYGPLIGRRDVIKVLWLGLMATLWTTPWDNFILSHSGWSYPPNSILGRIWLVPIEEHMFFILQPVLLILLHCLCTHTRLIPFDLDLPPLLRKASGGDEQEMVKQGSWHGRETQGAERPTPRRTIQTLPRRPAAATLWGIVTLLGLSLVFEAHGIKLRDVGLGFLPDLELGLGLDQKAFYLGWILVWISPVIGWLTFLGARLTRADMVALWLGTGWLWIVDTVALRGGSWSISDDTTLGVQLWRGLPFEEALFFLLTSHLIILSSSLISHLHTLLILCPDLPPCPPRNPLKHIVLLARVAFNPPEIDVGVLQGLREAERTLKKGSKSFEVAKLAFGREMRLGLVVIYAWCRVTDNLIDEPDHAVELNNPNLARQQTLKAIRDHLRESYQTESIKEYPAQLYPGSKALDTIPHISSSDRSAFNLFSMIIPRLVPIYPFLELCDGYETDMKFLSSTGADNLKQDIADHLPIKTTQDLTRYADDVAGSIASAICYLAWSLLTSPIKDVSPVRPIESFTYAAALHGKLKSASSAESFGPSARLQLSVIRSAREMGRALQLVNISRDVAKDALISRVYVPLSFFPSAHNLISVLNPSTKSPPAYAPYTLPILNLADTMRQDSKSAIGDLPRTARGGTRAMVASYFEIAEAVRAHGGEVDERGIKVGKWRRARRAMGAIWLGQ</sequence>
<dbReference type="Proteomes" id="UP000322225">
    <property type="component" value="Chromosome 1"/>
</dbReference>
<evidence type="ECO:0000256" key="2">
    <source>
        <dbReference type="ARBA" id="ARBA00004141"/>
    </source>
</evidence>
<keyword evidence="14" id="KW-0472">Membrane</keyword>
<dbReference type="SFLD" id="SFLDG01018">
    <property type="entry name" value="Squalene/Phytoene_Synthase_Lik"/>
    <property type="match status" value="1"/>
</dbReference>
<proteinExistence type="inferred from homology"/>
<evidence type="ECO:0000256" key="5">
    <source>
        <dbReference type="ARBA" id="ARBA00008247"/>
    </source>
</evidence>
<gene>
    <name evidence="19" type="ORF">CI109_100537</name>
</gene>
<name>A0A5M6BZS8_9TREE</name>
<accession>A0A5M6BZS8</accession>
<dbReference type="InterPro" id="IPR019845">
    <property type="entry name" value="Squalene/phytoene_synthase_CS"/>
</dbReference>
<dbReference type="GO" id="GO:0016872">
    <property type="term" value="F:intramolecular lyase activity"/>
    <property type="evidence" value="ECO:0007669"/>
    <property type="project" value="InterPro"/>
</dbReference>
<dbReference type="InterPro" id="IPR017825">
    <property type="entry name" value="Lycopene_cyclase_dom"/>
</dbReference>
<evidence type="ECO:0000256" key="1">
    <source>
        <dbReference type="ARBA" id="ARBA00001805"/>
    </source>
</evidence>
<evidence type="ECO:0000256" key="4">
    <source>
        <dbReference type="ARBA" id="ARBA00005172"/>
    </source>
</evidence>
<keyword evidence="16" id="KW-0511">Multifunctional enzyme</keyword>
<evidence type="ECO:0000256" key="13">
    <source>
        <dbReference type="ARBA" id="ARBA00022989"/>
    </source>
</evidence>
<keyword evidence="12" id="KW-0125">Carotenoid biosynthesis</keyword>